<dbReference type="InterPro" id="IPR029041">
    <property type="entry name" value="FAD-linked_oxidoreductase-like"/>
</dbReference>
<dbReference type="InterPro" id="IPR003171">
    <property type="entry name" value="Mehydrof_redctse-like"/>
</dbReference>
<dbReference type="EMBL" id="JAUUUU010000003">
    <property type="protein sequence ID" value="MDP1520664.1"/>
    <property type="molecule type" value="Genomic_DNA"/>
</dbReference>
<dbReference type="Gene3D" id="3.20.20.220">
    <property type="match status" value="1"/>
</dbReference>
<evidence type="ECO:0000256" key="6">
    <source>
        <dbReference type="ARBA" id="ARBA00022827"/>
    </source>
</evidence>
<comment type="cofactor">
    <cofactor evidence="1 12">
        <name>FAD</name>
        <dbReference type="ChEBI" id="CHEBI:57692"/>
    </cofactor>
</comment>
<evidence type="ECO:0000256" key="4">
    <source>
        <dbReference type="ARBA" id="ARBA00022605"/>
    </source>
</evidence>
<dbReference type="PANTHER" id="PTHR45754">
    <property type="entry name" value="METHYLENETETRAHYDROFOLATE REDUCTASE"/>
    <property type="match status" value="1"/>
</dbReference>
<evidence type="ECO:0000256" key="11">
    <source>
        <dbReference type="ARBA" id="ARBA00048628"/>
    </source>
</evidence>
<evidence type="ECO:0000256" key="1">
    <source>
        <dbReference type="ARBA" id="ARBA00001974"/>
    </source>
</evidence>
<evidence type="ECO:0000256" key="5">
    <source>
        <dbReference type="ARBA" id="ARBA00022630"/>
    </source>
</evidence>
<dbReference type="Pfam" id="PF02219">
    <property type="entry name" value="MTHFR"/>
    <property type="match status" value="1"/>
</dbReference>
<dbReference type="AlphaFoldDB" id="A0AAW8B365"/>
<dbReference type="CDD" id="cd00537">
    <property type="entry name" value="MTHFR"/>
    <property type="match status" value="1"/>
</dbReference>
<proteinExistence type="inferred from homology"/>
<dbReference type="GO" id="GO:0035999">
    <property type="term" value="P:tetrahydrofolate interconversion"/>
    <property type="evidence" value="ECO:0007669"/>
    <property type="project" value="TreeGrafter"/>
</dbReference>
<dbReference type="GO" id="GO:0071949">
    <property type="term" value="F:FAD binding"/>
    <property type="evidence" value="ECO:0007669"/>
    <property type="project" value="TreeGrafter"/>
</dbReference>
<accession>A0AAW8B365</accession>
<dbReference type="SUPFAM" id="SSF51730">
    <property type="entry name" value="FAD-linked oxidoreductase"/>
    <property type="match status" value="1"/>
</dbReference>
<dbReference type="GO" id="GO:0106312">
    <property type="term" value="F:methylenetetrahydrofolate reductase (NADH) activity"/>
    <property type="evidence" value="ECO:0007669"/>
    <property type="project" value="UniProtKB-EC"/>
</dbReference>
<comment type="catalytic activity">
    <reaction evidence="11">
        <text>(6S)-5-methyl-5,6,7,8-tetrahydrofolate + NAD(+) = (6R)-5,10-methylene-5,6,7,8-tetrahydrofolate + NADH + H(+)</text>
        <dbReference type="Rhea" id="RHEA:19821"/>
        <dbReference type="ChEBI" id="CHEBI:15378"/>
        <dbReference type="ChEBI" id="CHEBI:15636"/>
        <dbReference type="ChEBI" id="CHEBI:18608"/>
        <dbReference type="ChEBI" id="CHEBI:57540"/>
        <dbReference type="ChEBI" id="CHEBI:57945"/>
        <dbReference type="EC" id="1.5.1.54"/>
    </reaction>
    <physiologicalReaction direction="right-to-left" evidence="11">
        <dbReference type="Rhea" id="RHEA:19823"/>
    </physiologicalReaction>
</comment>
<comment type="caution">
    <text evidence="13">The sequence shown here is derived from an EMBL/GenBank/DDBJ whole genome shotgun (WGS) entry which is preliminary data.</text>
</comment>
<dbReference type="GO" id="GO:0009086">
    <property type="term" value="P:methionine biosynthetic process"/>
    <property type="evidence" value="ECO:0007669"/>
    <property type="project" value="UniProtKB-KW"/>
</dbReference>
<evidence type="ECO:0000256" key="10">
    <source>
        <dbReference type="ARBA" id="ARBA00034478"/>
    </source>
</evidence>
<protein>
    <recommendedName>
        <fullName evidence="12">Methylenetetrahydrofolate reductase</fullName>
        <ecNumber evidence="12">1.5.1.54</ecNumber>
    </recommendedName>
</protein>
<dbReference type="PANTHER" id="PTHR45754:SF3">
    <property type="entry name" value="METHYLENETETRAHYDROFOLATE REDUCTASE (NADPH)"/>
    <property type="match status" value="1"/>
</dbReference>
<keyword evidence="4" id="KW-0028">Amino-acid biosynthesis</keyword>
<comment type="pathway">
    <text evidence="10">Amino-acid biosynthesis; L-methionine biosynthesis via de novo pathway.</text>
</comment>
<dbReference type="GO" id="GO:0005829">
    <property type="term" value="C:cytosol"/>
    <property type="evidence" value="ECO:0007669"/>
    <property type="project" value="InterPro"/>
</dbReference>
<keyword evidence="8" id="KW-0520">NAD</keyword>
<sequence>MTDHHLSFEFFPPKTPEGQEKLRATHTKLARFQPEFFSVTYGAGGSTREHTRDIVFEIQQSGSMATPHLSFGGDSRDAVKSLLESYQAAGIKRIVTLRGDLPSGMGGMAQLVYANQLVEFIREHFGETFELLVACYPEIHPQAESYDRDIYWLGQKFAAGASRAITQYFFNPDAYFYYLEQCQKQGINQPIIPGIMPITNFQNLVRFSDNCGADVPRWIRQRLAQFGDDSASIKAFGLEVVTKLCETLLAGGAPGLHFYTMNQADTCTALCRNLGFTES</sequence>
<evidence type="ECO:0000256" key="3">
    <source>
        <dbReference type="ARBA" id="ARBA00006743"/>
    </source>
</evidence>
<dbReference type="RefSeq" id="WP_305170236.1">
    <property type="nucleotide sequence ID" value="NZ_JAUUUU010000003.1"/>
</dbReference>
<dbReference type="EC" id="1.5.1.54" evidence="12"/>
<evidence type="ECO:0000256" key="8">
    <source>
        <dbReference type="ARBA" id="ARBA00023027"/>
    </source>
</evidence>
<evidence type="ECO:0000256" key="2">
    <source>
        <dbReference type="ARBA" id="ARBA00004777"/>
    </source>
</evidence>
<name>A0AAW8B365_9GAMM</name>
<evidence type="ECO:0000256" key="9">
    <source>
        <dbReference type="ARBA" id="ARBA00023167"/>
    </source>
</evidence>
<keyword evidence="5 12" id="KW-0285">Flavoprotein</keyword>
<comment type="pathway">
    <text evidence="2 12">One-carbon metabolism; tetrahydrofolate interconversion.</text>
</comment>
<evidence type="ECO:0000256" key="12">
    <source>
        <dbReference type="RuleBase" id="RU003862"/>
    </source>
</evidence>
<evidence type="ECO:0000313" key="13">
    <source>
        <dbReference type="EMBL" id="MDP1520664.1"/>
    </source>
</evidence>
<comment type="similarity">
    <text evidence="3 12">Belongs to the methylenetetrahydrofolate reductase family.</text>
</comment>
<dbReference type="NCBIfam" id="TIGR00676">
    <property type="entry name" value="fadh2"/>
    <property type="match status" value="1"/>
</dbReference>
<keyword evidence="9" id="KW-0486">Methionine biosynthesis</keyword>
<keyword evidence="6 12" id="KW-0274">FAD</keyword>
<reference evidence="13" key="1">
    <citation type="journal article" date="2010" name="Int. J. Syst. Evol. Microbiol.">
        <title>Porticoccus litoralis gen. nov., sp. nov., a gammaproteobacterium isolated from the Yellow Sea.</title>
        <authorList>
            <person name="Oh H.M."/>
            <person name="Kim H."/>
            <person name="Kim K.M."/>
            <person name="Min G.S."/>
            <person name="Cho J.C."/>
        </authorList>
    </citation>
    <scope>NUCLEOTIDE SEQUENCE</scope>
    <source>
        <strain evidence="13">DSM 25064</strain>
    </source>
</reference>
<evidence type="ECO:0000313" key="14">
    <source>
        <dbReference type="Proteomes" id="UP001178354"/>
    </source>
</evidence>
<keyword evidence="7 12" id="KW-0560">Oxidoreductase</keyword>
<evidence type="ECO:0000256" key="7">
    <source>
        <dbReference type="ARBA" id="ARBA00023002"/>
    </source>
</evidence>
<gene>
    <name evidence="13" type="primary">metF</name>
    <name evidence="13" type="ORF">Q8A57_06785</name>
</gene>
<dbReference type="InterPro" id="IPR004620">
    <property type="entry name" value="MTHF_reductase_bac"/>
</dbReference>
<reference evidence="13" key="2">
    <citation type="submission" date="2023-08" db="EMBL/GenBank/DDBJ databases">
        <authorList>
            <person name="Luo J."/>
        </authorList>
    </citation>
    <scope>NUCLEOTIDE SEQUENCE</scope>
    <source>
        <strain evidence="13">DSM 25064</strain>
    </source>
</reference>
<dbReference type="Proteomes" id="UP001178354">
    <property type="component" value="Unassembled WGS sequence"/>
</dbReference>
<organism evidence="13 14">
    <name type="scientific">Porticoccus litoralis</name>
    <dbReference type="NCBI Taxonomy" id="434086"/>
    <lineage>
        <taxon>Bacteria</taxon>
        <taxon>Pseudomonadati</taxon>
        <taxon>Pseudomonadota</taxon>
        <taxon>Gammaproteobacteria</taxon>
        <taxon>Cellvibrionales</taxon>
        <taxon>Porticoccaceae</taxon>
        <taxon>Porticoccus</taxon>
    </lineage>
</organism>
<keyword evidence="14" id="KW-1185">Reference proteome</keyword>